<dbReference type="AlphaFoldDB" id="A0A4Q7NMX7"/>
<dbReference type="InterPro" id="IPR010982">
    <property type="entry name" value="Lambda_DNA-bd_dom_sf"/>
</dbReference>
<dbReference type="SMART" id="SM00530">
    <property type="entry name" value="HTH_XRE"/>
    <property type="match status" value="1"/>
</dbReference>
<gene>
    <name evidence="5" type="ORF">EV675_2593</name>
</gene>
<evidence type="ECO:0000256" key="3">
    <source>
        <dbReference type="ARBA" id="ARBA00023163"/>
    </source>
</evidence>
<evidence type="ECO:0000313" key="5">
    <source>
        <dbReference type="EMBL" id="RZS86549.1"/>
    </source>
</evidence>
<protein>
    <submittedName>
        <fullName evidence="5">Helix-turn-helix protein</fullName>
    </submittedName>
</protein>
<dbReference type="PANTHER" id="PTHR46797:SF23">
    <property type="entry name" value="HTH-TYPE TRANSCRIPTIONAL REGULATOR SUTR"/>
    <property type="match status" value="1"/>
</dbReference>
<sequence length="72" mass="8252">MDAQQLFAKNMRRIRLEKNLTQERVAEAADLHVNYISSVERAERNISIRNISRIASALGVPMSILVSKDQER</sequence>
<keyword evidence="3" id="KW-0804">Transcription</keyword>
<dbReference type="Pfam" id="PF01381">
    <property type="entry name" value="HTH_3"/>
    <property type="match status" value="1"/>
</dbReference>
<organism evidence="5 6">
    <name type="scientific">Pigmentiphaga kullae</name>
    <dbReference type="NCBI Taxonomy" id="151784"/>
    <lineage>
        <taxon>Bacteria</taxon>
        <taxon>Pseudomonadati</taxon>
        <taxon>Pseudomonadota</taxon>
        <taxon>Betaproteobacteria</taxon>
        <taxon>Burkholderiales</taxon>
        <taxon>Alcaligenaceae</taxon>
        <taxon>Pigmentiphaga</taxon>
    </lineage>
</organism>
<dbReference type="GO" id="GO:0003700">
    <property type="term" value="F:DNA-binding transcription factor activity"/>
    <property type="evidence" value="ECO:0007669"/>
    <property type="project" value="TreeGrafter"/>
</dbReference>
<accession>A0A4Q7NMX7</accession>
<dbReference type="PROSITE" id="PS50943">
    <property type="entry name" value="HTH_CROC1"/>
    <property type="match status" value="1"/>
</dbReference>
<dbReference type="GO" id="GO:0005829">
    <property type="term" value="C:cytosol"/>
    <property type="evidence" value="ECO:0007669"/>
    <property type="project" value="TreeGrafter"/>
</dbReference>
<evidence type="ECO:0000259" key="4">
    <source>
        <dbReference type="PROSITE" id="PS50943"/>
    </source>
</evidence>
<dbReference type="PANTHER" id="PTHR46797">
    <property type="entry name" value="HTH-TYPE TRANSCRIPTIONAL REGULATOR"/>
    <property type="match status" value="1"/>
</dbReference>
<dbReference type="InterPro" id="IPR001387">
    <property type="entry name" value="Cro/C1-type_HTH"/>
</dbReference>
<dbReference type="Gene3D" id="1.10.260.40">
    <property type="entry name" value="lambda repressor-like DNA-binding domains"/>
    <property type="match status" value="1"/>
</dbReference>
<keyword evidence="1" id="KW-0805">Transcription regulation</keyword>
<dbReference type="Proteomes" id="UP000292445">
    <property type="component" value="Unassembled WGS sequence"/>
</dbReference>
<keyword evidence="2" id="KW-0238">DNA-binding</keyword>
<proteinExistence type="predicted"/>
<dbReference type="EMBL" id="SGXC01000001">
    <property type="protein sequence ID" value="RZS86549.1"/>
    <property type="molecule type" value="Genomic_DNA"/>
</dbReference>
<comment type="caution">
    <text evidence="5">The sequence shown here is derived from an EMBL/GenBank/DDBJ whole genome shotgun (WGS) entry which is preliminary data.</text>
</comment>
<dbReference type="SUPFAM" id="SSF47413">
    <property type="entry name" value="lambda repressor-like DNA-binding domains"/>
    <property type="match status" value="1"/>
</dbReference>
<name>A0A4Q7NMX7_9BURK</name>
<dbReference type="CDD" id="cd00093">
    <property type="entry name" value="HTH_XRE"/>
    <property type="match status" value="1"/>
</dbReference>
<dbReference type="InterPro" id="IPR050807">
    <property type="entry name" value="TransReg_Diox_bact_type"/>
</dbReference>
<evidence type="ECO:0000313" key="6">
    <source>
        <dbReference type="Proteomes" id="UP000292445"/>
    </source>
</evidence>
<keyword evidence="6" id="KW-1185">Reference proteome</keyword>
<evidence type="ECO:0000256" key="2">
    <source>
        <dbReference type="ARBA" id="ARBA00023125"/>
    </source>
</evidence>
<evidence type="ECO:0000256" key="1">
    <source>
        <dbReference type="ARBA" id="ARBA00023015"/>
    </source>
</evidence>
<reference evidence="5 6" key="1">
    <citation type="submission" date="2019-02" db="EMBL/GenBank/DDBJ databases">
        <title>Genomic Encyclopedia of Type Strains, Phase IV (KMG-IV): sequencing the most valuable type-strain genomes for metagenomic binning, comparative biology and taxonomic classification.</title>
        <authorList>
            <person name="Goeker M."/>
        </authorList>
    </citation>
    <scope>NUCLEOTIDE SEQUENCE [LARGE SCALE GENOMIC DNA]</scope>
    <source>
        <strain evidence="5 6">K24</strain>
    </source>
</reference>
<feature type="domain" description="HTH cro/C1-type" evidence="4">
    <location>
        <begin position="11"/>
        <end position="65"/>
    </location>
</feature>
<dbReference type="GO" id="GO:0003677">
    <property type="term" value="F:DNA binding"/>
    <property type="evidence" value="ECO:0007669"/>
    <property type="project" value="UniProtKB-KW"/>
</dbReference>